<dbReference type="GO" id="GO:0008061">
    <property type="term" value="F:chitin binding"/>
    <property type="evidence" value="ECO:0007669"/>
    <property type="project" value="UniProtKB-UniRule"/>
</dbReference>
<evidence type="ECO:0000256" key="4">
    <source>
        <dbReference type="SAM" id="MobiDB-lite"/>
    </source>
</evidence>
<evidence type="ECO:0000313" key="7">
    <source>
        <dbReference type="Proteomes" id="UP000738349"/>
    </source>
</evidence>
<feature type="domain" description="Chitin-binding type-1" evidence="5">
    <location>
        <begin position="120"/>
        <end position="165"/>
    </location>
</feature>
<feature type="non-terminal residue" evidence="6">
    <location>
        <position position="218"/>
    </location>
</feature>
<feature type="region of interest" description="Disordered" evidence="4">
    <location>
        <begin position="84"/>
        <end position="116"/>
    </location>
</feature>
<feature type="compositionally biased region" description="Low complexity" evidence="4">
    <location>
        <begin position="84"/>
        <end position="115"/>
    </location>
</feature>
<comment type="caution">
    <text evidence="3">Lacks conserved residue(s) required for the propagation of feature annotation.</text>
</comment>
<dbReference type="SMART" id="SM00270">
    <property type="entry name" value="ChtBD1"/>
    <property type="match status" value="2"/>
</dbReference>
<dbReference type="AlphaFoldDB" id="A0A9P9FSI6"/>
<evidence type="ECO:0000256" key="3">
    <source>
        <dbReference type="PROSITE-ProRule" id="PRU00261"/>
    </source>
</evidence>
<name>A0A9P9FSI6_9HYPO</name>
<dbReference type="PROSITE" id="PS50941">
    <property type="entry name" value="CHIT_BIND_I_2"/>
    <property type="match status" value="2"/>
</dbReference>
<sequence>AFLPAKKRSLVIDAPPPVLKREITSATASLPSRTSVVSTTYTAMPTYTPEPWGPGDTVTFTTTIESLSKSTYTTEIVLASMGGSSSLSSSSSSSSSSTSSLSSAAPSSSTNPEESPVSTDGVCGANGYTCAGSAFGGCCSEYGYCGDTSAYCGTGCQTAFGTCNAPVSTDGTCSSNSDPEGATCAGSEFGNCCSEWGYCGSTNAYCGTGCQSAFGSCT</sequence>
<evidence type="ECO:0000256" key="1">
    <source>
        <dbReference type="ARBA" id="ARBA00022669"/>
    </source>
</evidence>
<dbReference type="PANTHER" id="PTHR47849">
    <property type="entry name" value="CHITIN-BINDING LECTIN 1"/>
    <property type="match status" value="1"/>
</dbReference>
<evidence type="ECO:0000256" key="2">
    <source>
        <dbReference type="ARBA" id="ARBA00023157"/>
    </source>
</evidence>
<evidence type="ECO:0000313" key="6">
    <source>
        <dbReference type="EMBL" id="KAH7175202.1"/>
    </source>
</evidence>
<feature type="disulfide bond" evidence="3">
    <location>
        <begin position="192"/>
        <end position="206"/>
    </location>
</feature>
<dbReference type="OrthoDB" id="1193027at2759"/>
<dbReference type="InterPro" id="IPR036861">
    <property type="entry name" value="Endochitinase-like_sf"/>
</dbReference>
<comment type="caution">
    <text evidence="6">The sequence shown here is derived from an EMBL/GenBank/DDBJ whole genome shotgun (WGS) entry which is preliminary data.</text>
</comment>
<keyword evidence="7" id="KW-1185">Reference proteome</keyword>
<dbReference type="SUPFAM" id="SSF57016">
    <property type="entry name" value="Plant lectins/antimicrobial peptides"/>
    <property type="match status" value="2"/>
</dbReference>
<feature type="disulfide bond" evidence="3">
    <location>
        <begin position="138"/>
        <end position="152"/>
    </location>
</feature>
<keyword evidence="2 3" id="KW-1015">Disulfide bond</keyword>
<dbReference type="EMBL" id="JAGMUV010000001">
    <property type="protein sequence ID" value="KAH7175202.1"/>
    <property type="molecule type" value="Genomic_DNA"/>
</dbReference>
<gene>
    <name evidence="6" type="ORF">EDB81DRAFT_895596</name>
</gene>
<protein>
    <recommendedName>
        <fullName evidence="5">Chitin-binding type-1 domain-containing protein</fullName>
    </recommendedName>
</protein>
<dbReference type="PANTHER" id="PTHR47849:SF8">
    <property type="entry name" value="LECTIN"/>
    <property type="match status" value="1"/>
</dbReference>
<dbReference type="CDD" id="cd11618">
    <property type="entry name" value="ChtBD1_1"/>
    <property type="match status" value="2"/>
</dbReference>
<feature type="domain" description="Chitin-binding type-1" evidence="5">
    <location>
        <begin position="170"/>
        <end position="218"/>
    </location>
</feature>
<dbReference type="Proteomes" id="UP000738349">
    <property type="component" value="Unassembled WGS sequence"/>
</dbReference>
<evidence type="ECO:0000259" key="5">
    <source>
        <dbReference type="PROSITE" id="PS50941"/>
    </source>
</evidence>
<dbReference type="Gene3D" id="3.30.60.10">
    <property type="entry name" value="Endochitinase-like"/>
    <property type="match status" value="2"/>
</dbReference>
<accession>A0A9P9FSI6</accession>
<dbReference type="Pfam" id="PF00187">
    <property type="entry name" value="Chitin_bind_1"/>
    <property type="match status" value="1"/>
</dbReference>
<dbReference type="InterPro" id="IPR001002">
    <property type="entry name" value="Chitin-bd_1"/>
</dbReference>
<organism evidence="6 7">
    <name type="scientific">Dactylonectria macrodidyma</name>
    <dbReference type="NCBI Taxonomy" id="307937"/>
    <lineage>
        <taxon>Eukaryota</taxon>
        <taxon>Fungi</taxon>
        <taxon>Dikarya</taxon>
        <taxon>Ascomycota</taxon>
        <taxon>Pezizomycotina</taxon>
        <taxon>Sordariomycetes</taxon>
        <taxon>Hypocreomycetidae</taxon>
        <taxon>Hypocreales</taxon>
        <taxon>Nectriaceae</taxon>
        <taxon>Dactylonectria</taxon>
    </lineage>
</organism>
<proteinExistence type="predicted"/>
<feature type="non-terminal residue" evidence="6">
    <location>
        <position position="1"/>
    </location>
</feature>
<reference evidence="6" key="1">
    <citation type="journal article" date="2021" name="Nat. Commun.">
        <title>Genetic determinants of endophytism in the Arabidopsis root mycobiome.</title>
        <authorList>
            <person name="Mesny F."/>
            <person name="Miyauchi S."/>
            <person name="Thiergart T."/>
            <person name="Pickel B."/>
            <person name="Atanasova L."/>
            <person name="Karlsson M."/>
            <person name="Huettel B."/>
            <person name="Barry K.W."/>
            <person name="Haridas S."/>
            <person name="Chen C."/>
            <person name="Bauer D."/>
            <person name="Andreopoulos W."/>
            <person name="Pangilinan J."/>
            <person name="LaButti K."/>
            <person name="Riley R."/>
            <person name="Lipzen A."/>
            <person name="Clum A."/>
            <person name="Drula E."/>
            <person name="Henrissat B."/>
            <person name="Kohler A."/>
            <person name="Grigoriev I.V."/>
            <person name="Martin F.M."/>
            <person name="Hacquard S."/>
        </authorList>
    </citation>
    <scope>NUCLEOTIDE SEQUENCE</scope>
    <source>
        <strain evidence="6">MPI-CAGE-AT-0147</strain>
    </source>
</reference>
<keyword evidence="1 3" id="KW-0147">Chitin-binding</keyword>